<accession>A0ABM1W0K6</accession>
<name>A0ABM1W0K6_APLCA</name>
<dbReference type="RefSeq" id="XP_035828199.1">
    <property type="nucleotide sequence ID" value="XM_035972306.1"/>
</dbReference>
<protein>
    <submittedName>
        <fullName evidence="2">Uncharacterized protein LOC118478523</fullName>
    </submittedName>
</protein>
<dbReference type="GeneID" id="118478523"/>
<evidence type="ECO:0000313" key="2">
    <source>
        <dbReference type="RefSeq" id="XP_035828199.1"/>
    </source>
</evidence>
<proteinExistence type="predicted"/>
<evidence type="ECO:0000313" key="1">
    <source>
        <dbReference type="Proteomes" id="UP000694888"/>
    </source>
</evidence>
<keyword evidence="1" id="KW-1185">Reference proteome</keyword>
<dbReference type="Proteomes" id="UP000694888">
    <property type="component" value="Unplaced"/>
</dbReference>
<organism evidence="1 2">
    <name type="scientific">Aplysia californica</name>
    <name type="common">California sea hare</name>
    <dbReference type="NCBI Taxonomy" id="6500"/>
    <lineage>
        <taxon>Eukaryota</taxon>
        <taxon>Metazoa</taxon>
        <taxon>Spiralia</taxon>
        <taxon>Lophotrochozoa</taxon>
        <taxon>Mollusca</taxon>
        <taxon>Gastropoda</taxon>
        <taxon>Heterobranchia</taxon>
        <taxon>Euthyneura</taxon>
        <taxon>Tectipleura</taxon>
        <taxon>Aplysiida</taxon>
        <taxon>Aplysioidea</taxon>
        <taxon>Aplysiidae</taxon>
        <taxon>Aplysia</taxon>
    </lineage>
</organism>
<gene>
    <name evidence="2" type="primary">LOC118478523</name>
</gene>
<sequence length="226" mass="25960">MMLLNREIYFVSDQQCFVLSSSDGKTTDSIPVPELFSSHEEADTLLIVYAIFSDQNIATPNTDIIIRSPDTDVFLLMIAFVQHFTHSLNFDTGWDKKRRCLHIQTLCYKMETHLQDSILGLHAFFGCKESSDFVQRGKVKPLTILHRHPEFAVSFKELGTSETVSSELFSNLEKFVSHLYGKPAYYSANKFHHDLVRLKYMAKGQSFLSCFDGFDTMREKPWSCTS</sequence>
<reference evidence="2" key="1">
    <citation type="submission" date="2025-08" db="UniProtKB">
        <authorList>
            <consortium name="RefSeq"/>
        </authorList>
    </citation>
    <scope>IDENTIFICATION</scope>
</reference>